<comment type="subcellular location">
    <subcellularLocation>
        <location evidence="11">Cytoplasm</location>
    </subcellularLocation>
</comment>
<dbReference type="InterPro" id="IPR011708">
    <property type="entry name" value="DNA_pol3_alpha_NTPase_dom"/>
</dbReference>
<comment type="caution">
    <text evidence="14">The sequence shown here is derived from an EMBL/GenBank/DDBJ whole genome shotgun (WGS) entry which is preliminary data.</text>
</comment>
<keyword evidence="6 11" id="KW-0540">Nuclease</keyword>
<dbReference type="SMART" id="SM00479">
    <property type="entry name" value="EXOIII"/>
    <property type="match status" value="1"/>
</dbReference>
<dbReference type="Pfam" id="PF14579">
    <property type="entry name" value="HHH_6"/>
    <property type="match status" value="1"/>
</dbReference>
<evidence type="ECO:0000256" key="1">
    <source>
        <dbReference type="ARBA" id="ARBA00003452"/>
    </source>
</evidence>
<dbReference type="Gene3D" id="3.20.20.140">
    <property type="entry name" value="Metal-dependent hydrolases"/>
    <property type="match status" value="2"/>
</dbReference>
<evidence type="ECO:0000256" key="4">
    <source>
        <dbReference type="ARBA" id="ARBA00022695"/>
    </source>
</evidence>
<dbReference type="Pfam" id="PF07733">
    <property type="entry name" value="DNA_pol3_alpha"/>
    <property type="match status" value="2"/>
</dbReference>
<dbReference type="PANTHER" id="PTHR32294">
    <property type="entry name" value="DNA POLYMERASE III SUBUNIT ALPHA"/>
    <property type="match status" value="1"/>
</dbReference>
<keyword evidence="2 11" id="KW-0963">Cytoplasm</keyword>
<dbReference type="Pfam" id="PF17657">
    <property type="entry name" value="DNA_pol3_finger"/>
    <property type="match status" value="1"/>
</dbReference>
<keyword evidence="4 11" id="KW-0548">Nucleotidyltransferase</keyword>
<accession>A0A501XBP7</accession>
<dbReference type="InterPro" id="IPR012337">
    <property type="entry name" value="RNaseH-like_sf"/>
</dbReference>
<evidence type="ECO:0000256" key="5">
    <source>
        <dbReference type="ARBA" id="ARBA00022705"/>
    </source>
</evidence>
<comment type="catalytic activity">
    <reaction evidence="10 11">
        <text>DNA(n) + a 2'-deoxyribonucleoside 5'-triphosphate = DNA(n+1) + diphosphate</text>
        <dbReference type="Rhea" id="RHEA:22508"/>
        <dbReference type="Rhea" id="RHEA-COMP:17339"/>
        <dbReference type="Rhea" id="RHEA-COMP:17340"/>
        <dbReference type="ChEBI" id="CHEBI:33019"/>
        <dbReference type="ChEBI" id="CHEBI:61560"/>
        <dbReference type="ChEBI" id="CHEBI:173112"/>
        <dbReference type="EC" id="2.7.7.7"/>
    </reaction>
</comment>
<dbReference type="EMBL" id="VFSS01000002">
    <property type="protein sequence ID" value="TPE57724.1"/>
    <property type="molecule type" value="Genomic_DNA"/>
</dbReference>
<keyword evidence="9 11" id="KW-0239">DNA-directed DNA polymerase</keyword>
<dbReference type="CDD" id="cd06127">
    <property type="entry name" value="DEDDh"/>
    <property type="match status" value="1"/>
</dbReference>
<evidence type="ECO:0000256" key="6">
    <source>
        <dbReference type="ARBA" id="ARBA00022722"/>
    </source>
</evidence>
<evidence type="ECO:0000256" key="7">
    <source>
        <dbReference type="ARBA" id="ARBA00022801"/>
    </source>
</evidence>
<dbReference type="GO" id="GO:0008408">
    <property type="term" value="F:3'-5' exonuclease activity"/>
    <property type="evidence" value="ECO:0007669"/>
    <property type="project" value="UniProtKB-UniRule"/>
</dbReference>
<dbReference type="FunFam" id="3.30.420.10:FF:000045">
    <property type="entry name" value="3'-5' exonuclease DinG"/>
    <property type="match status" value="1"/>
</dbReference>
<dbReference type="GO" id="GO:0003677">
    <property type="term" value="F:DNA binding"/>
    <property type="evidence" value="ECO:0007669"/>
    <property type="project" value="UniProtKB-UniRule"/>
</dbReference>
<dbReference type="Gene3D" id="3.30.1900.20">
    <property type="match status" value="2"/>
</dbReference>
<dbReference type="NCBIfam" id="NF001688">
    <property type="entry name" value="PRK00448.1"/>
    <property type="match status" value="1"/>
</dbReference>
<sequence>MKSIQHFQKLCKEINFEITEELKNAGLREVEYDEKTLKFVFNISLEQHIKIATYKKLYDAIQKRFPHAEVYLYVENIILNKDIICDYVRYFIKTKYKNLRNFAVLWQPTNIKEQDGFLHITCPDLDLLKDAEKHTEDFLEILSNSGFAFENILFSVKEIQKSNYKSETLNNLSNKFEELRTFEKKMAKNSGDKKQVFFGKSRQPKKYVEMSLVDANRVFEDMDITTKGEIFAIDTRPLSNDKVLYTISISDYKEAINVKKFYAKDDPLPDLKIGDTVIVNGLLTNDSFTKVRVIMGASKGWYTETDGYHKLPEDNDIEKRVELAVRSNMSTQDGIGKPEEYISAAEHYGHEAIALTDLDSIQNFPGFVKAAKKSKVKPIYGATFSAINAKNQYFYGFKSFDLADAEYVVFDIETTGLSPRFDEIIEFGATVYKKNSPVENIQFFLKASQPLSAFTINLTNITDSMLEQGYEQEEGIRKIYEILKDKIAVAHNANFDINFCKEQFEKLGLDKSRIVGLDTLAVSHFLNPYEKKHTLGAVAKRYDVSYNSEVAHRGDYDAAVLGKIWQAMILRLSKEFNIKTSDELNQAFNPKMLGRRFSYEIRVLAKNPKGIKKLFELISIAMTKQFNEGPKLYYDLLTKDPDYFIGSGAHQSYLWEQVFNGTNENILKAMQPYDYIELPPISSFEYMIKEGRITLNNLRFAYKDLIAKADSLGIPCVAVTDCRYVYDYQKLIHEIYINAPTLGGGLHWLKRKAVVPDFKYLTTSEMIAEFAFLDDINLIKKIVVENTRKIAAQVENNINVFREDLCVPTYDNSAENLRKTVYESIKERYGDNPEPSILERVEQELTPIIKYGYSVIYWIAYKLVKRSNKDGYIVGSRGSVGSSVVANLVGISEVNPLDPHYLCPNCKFFEWIKDPNIYSSWDLPDRDCPKCGTRLIQDGHSIPFSTFLGFNADKVPDIDLNFGGAYQPTIHNYVKELFGENHTFRAGTVSTVASKTAYGFCKKYEEEKRNKEEPWSKNFLEFLASKTAGVKRTTSQHPGGIIVVPREMDAEDFFPVNFPANDDTSTWMTTHLDYRSMHDNVLKLDLLGKDDPTFIKMLEDLTGVKVDQIPKFDPNIIKLFYTTESLKIKPEDIGGETTGAYALPEFGTTFVRKMLTTAKPHSFNDLILISGLSHGTNVWAGNAEELVKQGKKLNDCVCCREDILNELVRHNVDKLVAFKIMEKVRKGKGITEDEEKMLYEKGVPEYYIESLKIIEYLFPRAHATAYVIMAYRFGFYKVYYPLPFYATFYTIKPDSLDIQTMSKGLDAVKQKLTNLRHRSNSKVEKLTTKEEALIPILEITQELYARGFKIRNVDLNKSKATEWIIDEADKALIPPFNVVEGLGDVVAESIVEAREQGEFLSIEDLGDRTKLNSRIITELTNLGVLDGLEESNQSTLF</sequence>
<proteinExistence type="inferred from homology"/>
<dbReference type="InterPro" id="IPR013520">
    <property type="entry name" value="Ribonucl_H"/>
</dbReference>
<keyword evidence="7 11" id="KW-0378">Hydrolase</keyword>
<dbReference type="Gene3D" id="2.40.50.140">
    <property type="entry name" value="Nucleic acid-binding proteins"/>
    <property type="match status" value="1"/>
</dbReference>
<evidence type="ECO:0000256" key="8">
    <source>
        <dbReference type="ARBA" id="ARBA00022839"/>
    </source>
</evidence>
<dbReference type="InterPro" id="IPR036397">
    <property type="entry name" value="RNaseH_sf"/>
</dbReference>
<dbReference type="InterPro" id="IPR012340">
    <property type="entry name" value="NA-bd_OB-fold"/>
</dbReference>
<reference evidence="14 15" key="1">
    <citation type="submission" date="2019-06" db="EMBL/GenBank/DDBJ databases">
        <title>Mycoplasma falconis type strain whole genome sequence.</title>
        <authorList>
            <person name="Spergser J."/>
        </authorList>
    </citation>
    <scope>NUCLEOTIDE SEQUENCE [LARGE SCALE GENOMIC DNA]</scope>
    <source>
        <strain evidence="14 15">ATCC 51372</strain>
    </source>
</reference>
<evidence type="ECO:0000313" key="15">
    <source>
        <dbReference type="Proteomes" id="UP000319776"/>
    </source>
</evidence>
<dbReference type="SUPFAM" id="SSF53098">
    <property type="entry name" value="Ribonuclease H-like"/>
    <property type="match status" value="1"/>
</dbReference>
<gene>
    <name evidence="11" type="primary">polC</name>
    <name evidence="14" type="ORF">FJO69_00810</name>
</gene>
<evidence type="ECO:0000256" key="2">
    <source>
        <dbReference type="ARBA" id="ARBA00022490"/>
    </source>
</evidence>
<dbReference type="InterPro" id="IPR004013">
    <property type="entry name" value="PHP_dom"/>
</dbReference>
<feature type="domain" description="Exonuclease" evidence="12">
    <location>
        <begin position="406"/>
        <end position="574"/>
    </location>
</feature>
<evidence type="ECO:0000259" key="13">
    <source>
        <dbReference type="SMART" id="SM00481"/>
    </source>
</evidence>
<dbReference type="InterPro" id="IPR004805">
    <property type="entry name" value="DnaE2/DnaE/PolC"/>
</dbReference>
<keyword evidence="8 11" id="KW-0269">Exonuclease</keyword>
<dbReference type="RefSeq" id="WP_140781109.1">
    <property type="nucleotide sequence ID" value="NZ_VFSS01000002.1"/>
</dbReference>
<name>A0A501XBP7_9BACT</name>
<dbReference type="EC" id="2.7.7.7" evidence="11"/>
<dbReference type="PANTHER" id="PTHR32294:SF5">
    <property type="entry name" value="DNA POLYMERASE III POLC-TYPE"/>
    <property type="match status" value="1"/>
</dbReference>
<dbReference type="InterPro" id="IPR028112">
    <property type="entry name" value="DNA_PolC-type_N_I"/>
</dbReference>
<dbReference type="Proteomes" id="UP000319776">
    <property type="component" value="Unassembled WGS sequence"/>
</dbReference>
<dbReference type="NCBIfam" id="TIGR01405">
    <property type="entry name" value="polC_Gram_pos"/>
    <property type="match status" value="1"/>
</dbReference>
<dbReference type="Pfam" id="PF02811">
    <property type="entry name" value="PHP"/>
    <property type="match status" value="1"/>
</dbReference>
<dbReference type="Pfam" id="PF00929">
    <property type="entry name" value="RNase_T"/>
    <property type="match status" value="1"/>
</dbReference>
<evidence type="ECO:0000259" key="12">
    <source>
        <dbReference type="SMART" id="SM00479"/>
    </source>
</evidence>
<dbReference type="GO" id="GO:0005737">
    <property type="term" value="C:cytoplasm"/>
    <property type="evidence" value="ECO:0007669"/>
    <property type="project" value="UniProtKB-SubCell"/>
</dbReference>
<evidence type="ECO:0000313" key="14">
    <source>
        <dbReference type="EMBL" id="TPE57724.1"/>
    </source>
</evidence>
<dbReference type="GO" id="GO:0006261">
    <property type="term" value="P:DNA-templated DNA replication"/>
    <property type="evidence" value="ECO:0007669"/>
    <property type="project" value="UniProtKB-UniRule"/>
</dbReference>
<dbReference type="InterPro" id="IPR040982">
    <property type="entry name" value="DNA_pol3_finger"/>
</dbReference>
<keyword evidence="3 11" id="KW-0808">Transferase</keyword>
<dbReference type="InterPro" id="IPR006054">
    <property type="entry name" value="DnaQ"/>
</dbReference>
<comment type="function">
    <text evidence="1 11">Required for replicative DNA synthesis. This DNA polymerase also exhibits 3' to 5' exonuclease activity.</text>
</comment>
<dbReference type="InterPro" id="IPR044923">
    <property type="entry name" value="PolC_middle_finger_sf"/>
</dbReference>
<dbReference type="HAMAP" id="MF_00356">
    <property type="entry name" value="DNApol_PolC"/>
    <property type="match status" value="1"/>
</dbReference>
<dbReference type="Gene3D" id="1.10.150.870">
    <property type="match status" value="1"/>
</dbReference>
<dbReference type="OrthoDB" id="9804290at2"/>
<dbReference type="InterPro" id="IPR029460">
    <property type="entry name" value="DNAPol_HHH"/>
</dbReference>
<keyword evidence="5 11" id="KW-0235">DNA replication</keyword>
<comment type="similarity">
    <text evidence="11">Belongs to the DNA polymerase type-C family. PolC subfamily.</text>
</comment>
<evidence type="ECO:0000256" key="10">
    <source>
        <dbReference type="ARBA" id="ARBA00049244"/>
    </source>
</evidence>
<dbReference type="SUPFAM" id="SSF160975">
    <property type="entry name" value="AF1531-like"/>
    <property type="match status" value="1"/>
</dbReference>
<evidence type="ECO:0000256" key="9">
    <source>
        <dbReference type="ARBA" id="ARBA00022932"/>
    </source>
</evidence>
<dbReference type="InterPro" id="IPR006308">
    <property type="entry name" value="Pol_III_a_PolC-type_gram_pos"/>
</dbReference>
<keyword evidence="15" id="KW-1185">Reference proteome</keyword>
<dbReference type="Gene3D" id="1.10.150.700">
    <property type="entry name" value="PolC, middle finger domain"/>
    <property type="match status" value="1"/>
</dbReference>
<evidence type="ECO:0000256" key="3">
    <source>
        <dbReference type="ARBA" id="ARBA00022679"/>
    </source>
</evidence>
<feature type="domain" description="Polymerase/histidinol phosphatase N-terminal" evidence="13">
    <location>
        <begin position="321"/>
        <end position="388"/>
    </location>
</feature>
<dbReference type="Gene3D" id="3.30.420.10">
    <property type="entry name" value="Ribonuclease H-like superfamily/Ribonuclease H"/>
    <property type="match status" value="1"/>
</dbReference>
<organism evidence="14 15">
    <name type="scientific">[Mycoplasma] falconis</name>
    <dbReference type="NCBI Taxonomy" id="92403"/>
    <lineage>
        <taxon>Bacteria</taxon>
        <taxon>Bacillati</taxon>
        <taxon>Mycoplasmatota</taxon>
        <taxon>Mycoplasmoidales</taxon>
        <taxon>Metamycoplasmataceae</taxon>
        <taxon>Metamycoplasma</taxon>
    </lineage>
</organism>
<evidence type="ECO:0000256" key="11">
    <source>
        <dbReference type="HAMAP-Rule" id="MF_00356"/>
    </source>
</evidence>
<dbReference type="GO" id="GO:0003887">
    <property type="term" value="F:DNA-directed DNA polymerase activity"/>
    <property type="evidence" value="ECO:0007669"/>
    <property type="project" value="UniProtKB-UniRule"/>
</dbReference>
<dbReference type="NCBIfam" id="TIGR00573">
    <property type="entry name" value="dnaq"/>
    <property type="match status" value="1"/>
</dbReference>
<dbReference type="InterPro" id="IPR003141">
    <property type="entry name" value="Pol/His_phosphatase_N"/>
</dbReference>
<dbReference type="Gene3D" id="6.10.140.1510">
    <property type="match status" value="1"/>
</dbReference>
<protein>
    <recommendedName>
        <fullName evidence="11">DNA polymerase III PolC-type</fullName>
        <shortName evidence="11">PolIII</shortName>
        <ecNumber evidence="11">2.7.7.7</ecNumber>
    </recommendedName>
</protein>
<dbReference type="Pfam" id="PF14480">
    <property type="entry name" value="DNA_pol3_a_NI"/>
    <property type="match status" value="1"/>
</dbReference>
<dbReference type="SMART" id="SM00481">
    <property type="entry name" value="POLIIIAc"/>
    <property type="match status" value="1"/>
</dbReference>